<evidence type="ECO:0000313" key="9">
    <source>
        <dbReference type="Proteomes" id="UP000001460"/>
    </source>
</evidence>
<dbReference type="InterPro" id="IPR041677">
    <property type="entry name" value="DNA2/NAM7_AAA_11"/>
</dbReference>
<keyword evidence="4" id="KW-0067">ATP-binding</keyword>
<evidence type="ECO:0000256" key="1">
    <source>
        <dbReference type="ARBA" id="ARBA00022741"/>
    </source>
</evidence>
<dbReference type="CDD" id="cd18808">
    <property type="entry name" value="SF1_C_Upf1"/>
    <property type="match status" value="1"/>
</dbReference>
<sequence length="1011" mass="116197">MTSATKRTLRSDSDSKASIKSKTTVNDLKESSNAHKISSKDFDRIILSWDFFEDIKEEPYQKSEKLYSYNSRYEKCEIKEIPARFSSLEEYIESFFSLFLLECQQSIQRAKHIEMSSFQHFTMLESKGCIDSNFISVRFEKLLNVDTGNPVYFSPQDIVLIIFPANEELFNIPDKNLSDEPYHVFGVVHNFKSGKLTLNTINPLYYLEGEKIKRLPSTISNTERWRDRLTKYNQYLQLGRDKTKKTSWWISRITSFATNYREYSALLSLQDLPLKDDILCLKNPVSRNGSLSIPDTLLDSLEKIYNDSQLSALNECLKYQGITLIQGPPGTGKTTTIIGIISALLSSNYERSSCKDEVLRERDTSLTINEKKRKVEVYKYDDIEKVGLSLIRYSQPWCYNSDYVPWYDWKANNPEICTTKLIESKTIPLDISNRQTGPRRILVCAPSNAAIDAIVRRLVADPIREQGGILDANGVRYNPTIVRAGPNYHPDLLEYSLEVKLQRRLIRNGYNPKESKPEVRQQVQWKIIQESQVICATLSVCGSKELVSILDQSSSPNEKSKKIIAFDTVIIDEASQGVELSTLIPLKLGCKRLILVGDPKQLPATVLSRIAILHKYDISLFQRLQLNGLPVKMLSMQYRMHPVISEFPSKRFYNGELQDYPGIIDARKSIIPWDSIPFFKPLTFLSVNSEEIKNKSISNPIEAELVCQLVELLGLILTEVNEKLPSKSDVNNWYDKIAIISPYNEQVRLIKSMIKKRFNLPSNIICPIDVCTIDGFQGQERDYIIFSAVRAQYIEPNGIIGNNNRLETLRTNAGFLADIRRINVALTRAKRNLWIIGHGRYLLGNPEWAHLWNYTAEKNCQFSIDINKLSLDNYLKKWLFAYLQRKESTRNTLKQYIPNFILNLTMDISLMETMEATEVNNSVEPQFKLKINSSFFNDLKQEISQDSKHGKITHDISNSSKCQDTLSSDIYDIPIEYNSIQQQFIEDIADISSMFDFSATSYDHCNEKMIT</sequence>
<dbReference type="FunFam" id="3.40.50.300:FF:000326">
    <property type="entry name" value="P-loop containing nucleoside triphosphate hydrolase"/>
    <property type="match status" value="1"/>
</dbReference>
<evidence type="ECO:0000259" key="6">
    <source>
        <dbReference type="Pfam" id="PF13086"/>
    </source>
</evidence>
<reference evidence="8" key="1">
    <citation type="submission" date="2008-06" db="EMBL/GenBank/DDBJ databases">
        <authorList>
            <person name="Lorenzi H."/>
            <person name="Inman J."/>
            <person name="Miller J."/>
            <person name="Schobel S."/>
            <person name="Amedeo P."/>
            <person name="Caler E.V."/>
            <person name="da Silva J."/>
        </authorList>
    </citation>
    <scope>NUCLEOTIDE SEQUENCE [LARGE SCALE GENOMIC DNA]</scope>
    <source>
        <strain evidence="8">RN66</strain>
    </source>
</reference>
<dbReference type="Pfam" id="PF13087">
    <property type="entry name" value="AAA_12"/>
    <property type="match status" value="1"/>
</dbReference>
<evidence type="ECO:0000256" key="4">
    <source>
        <dbReference type="ARBA" id="ARBA00022840"/>
    </source>
</evidence>
<feature type="domain" description="DNA2/NAM7 helicase helicase" evidence="6">
    <location>
        <begin position="517"/>
        <end position="609"/>
    </location>
</feature>
<protein>
    <submittedName>
        <fullName evidence="8">Uncharacterized protein</fullName>
    </submittedName>
</protein>
<dbReference type="Gene3D" id="3.40.50.300">
    <property type="entry name" value="P-loop containing nucleotide triphosphate hydrolases"/>
    <property type="match status" value="2"/>
</dbReference>
<dbReference type="Pfam" id="PF13086">
    <property type="entry name" value="AAA_11"/>
    <property type="match status" value="2"/>
</dbReference>
<dbReference type="GO" id="GO:0016787">
    <property type="term" value="F:hydrolase activity"/>
    <property type="evidence" value="ECO:0007669"/>
    <property type="project" value="UniProtKB-KW"/>
</dbReference>
<keyword evidence="3" id="KW-0347">Helicase</keyword>
<evidence type="ECO:0000256" key="2">
    <source>
        <dbReference type="ARBA" id="ARBA00022801"/>
    </source>
</evidence>
<evidence type="ECO:0000256" key="5">
    <source>
        <dbReference type="SAM" id="MobiDB-lite"/>
    </source>
</evidence>
<dbReference type="PANTHER" id="PTHR10887">
    <property type="entry name" value="DNA2/NAM7 HELICASE FAMILY"/>
    <property type="match status" value="1"/>
</dbReference>
<dbReference type="Proteomes" id="UP000001460">
    <property type="component" value="Unassembled WGS sequence"/>
</dbReference>
<organism evidence="8 9">
    <name type="scientific">Cryptosporidium muris (strain RN66)</name>
    <dbReference type="NCBI Taxonomy" id="441375"/>
    <lineage>
        <taxon>Eukaryota</taxon>
        <taxon>Sar</taxon>
        <taxon>Alveolata</taxon>
        <taxon>Apicomplexa</taxon>
        <taxon>Conoidasida</taxon>
        <taxon>Coccidia</taxon>
        <taxon>Eucoccidiorida</taxon>
        <taxon>Eimeriorina</taxon>
        <taxon>Cryptosporidiidae</taxon>
        <taxon>Cryptosporidium</taxon>
    </lineage>
</organism>
<gene>
    <name evidence="8" type="ORF">CMU_035540</name>
</gene>
<feature type="domain" description="DNA2/NAM7 helicase helicase" evidence="6">
    <location>
        <begin position="305"/>
        <end position="506"/>
    </location>
</feature>
<keyword evidence="1" id="KW-0547">Nucleotide-binding</keyword>
<proteinExistence type="predicted"/>
<feature type="domain" description="DNA2/NAM7 helicase-like C-terminal" evidence="7">
    <location>
        <begin position="616"/>
        <end position="838"/>
    </location>
</feature>
<dbReference type="CDD" id="cd18042">
    <property type="entry name" value="DEXXQc_SETX"/>
    <property type="match status" value="1"/>
</dbReference>
<dbReference type="GO" id="GO:0005694">
    <property type="term" value="C:chromosome"/>
    <property type="evidence" value="ECO:0007669"/>
    <property type="project" value="UniProtKB-ARBA"/>
</dbReference>
<dbReference type="InterPro" id="IPR041679">
    <property type="entry name" value="DNA2/NAM7-like_C"/>
</dbReference>
<feature type="region of interest" description="Disordered" evidence="5">
    <location>
        <begin position="1"/>
        <end position="33"/>
    </location>
</feature>
<keyword evidence="9" id="KW-1185">Reference proteome</keyword>
<dbReference type="eggNOG" id="KOG1801">
    <property type="taxonomic scope" value="Eukaryota"/>
</dbReference>
<dbReference type="AlphaFoldDB" id="B6AGP1"/>
<dbReference type="OrthoDB" id="6513042at2759"/>
<dbReference type="GO" id="GO:0004386">
    <property type="term" value="F:helicase activity"/>
    <property type="evidence" value="ECO:0007669"/>
    <property type="project" value="UniProtKB-KW"/>
</dbReference>
<dbReference type="EMBL" id="DS989733">
    <property type="protein sequence ID" value="EEA07382.1"/>
    <property type="molecule type" value="Genomic_DNA"/>
</dbReference>
<dbReference type="GeneID" id="6996885"/>
<evidence type="ECO:0000259" key="7">
    <source>
        <dbReference type="Pfam" id="PF13087"/>
    </source>
</evidence>
<dbReference type="InterPro" id="IPR047187">
    <property type="entry name" value="SF1_C_Upf1"/>
</dbReference>
<evidence type="ECO:0000313" key="8">
    <source>
        <dbReference type="EMBL" id="EEA07382.1"/>
    </source>
</evidence>
<name>B6AGP1_CRYMR</name>
<dbReference type="OMA" id="DENYDYC"/>
<accession>B6AGP1</accession>
<dbReference type="RefSeq" id="XP_002141731.1">
    <property type="nucleotide sequence ID" value="XM_002141695.1"/>
</dbReference>
<dbReference type="SUPFAM" id="SSF52540">
    <property type="entry name" value="P-loop containing nucleoside triphosphate hydrolases"/>
    <property type="match status" value="1"/>
</dbReference>
<evidence type="ECO:0000256" key="3">
    <source>
        <dbReference type="ARBA" id="ARBA00022806"/>
    </source>
</evidence>
<dbReference type="InterPro" id="IPR027417">
    <property type="entry name" value="P-loop_NTPase"/>
</dbReference>
<dbReference type="InterPro" id="IPR045055">
    <property type="entry name" value="DNA2/NAM7-like"/>
</dbReference>
<dbReference type="PANTHER" id="PTHR10887:SF495">
    <property type="entry name" value="HELICASE SENATAXIN ISOFORM X1-RELATED"/>
    <property type="match status" value="1"/>
</dbReference>
<keyword evidence="2" id="KW-0378">Hydrolase</keyword>
<dbReference type="VEuPathDB" id="CryptoDB:CMU_035540"/>
<dbReference type="GO" id="GO:0005524">
    <property type="term" value="F:ATP binding"/>
    <property type="evidence" value="ECO:0007669"/>
    <property type="project" value="UniProtKB-KW"/>
</dbReference>
<dbReference type="STRING" id="441375.B6AGP1"/>